<name>A0A7S8HGZ7_9BACI</name>
<feature type="domain" description="Peptidase S9 prolyl oligopeptidase catalytic" evidence="1">
    <location>
        <begin position="65"/>
        <end position="258"/>
    </location>
</feature>
<reference evidence="2 3" key="1">
    <citation type="submission" date="2019-07" db="EMBL/GenBank/DDBJ databases">
        <title>Genome sequence of 2 isolates from Red Sea Mangroves.</title>
        <authorList>
            <person name="Sefrji F."/>
            <person name="Michoud G."/>
            <person name="Merlino G."/>
            <person name="Daffonchio D."/>
        </authorList>
    </citation>
    <scope>NUCLEOTIDE SEQUENCE [LARGE SCALE GENOMIC DNA]</scope>
    <source>
        <strain evidence="2 3">R1DC41</strain>
    </source>
</reference>
<proteinExistence type="predicted"/>
<dbReference type="SUPFAM" id="SSF53474">
    <property type="entry name" value="alpha/beta-Hydrolases"/>
    <property type="match status" value="1"/>
</dbReference>
<sequence>MKELILHRERFPSPNPNVQLTEITYLSGPFKVKGLLAEPIKEGKFPGILYLRGGIKSVGMVRPARIAQFAHEGCVVFAPYYRGNRGGQGQEDFCGEDRMDAFMGYKVLELQSNVDTNQLHVFGFSRGGVMALFTALEFSNCRSLVTWGGVSNMYQTYEERLDLRRMMKRVMSGTPHRNPKPYDFRTPLHTIHGIHCPVLIIHGEKDKHVGFEHAQQLETSLKAAGKHVETWYYSTYTHYFPPAVNQRTVTDMIQWMKKQ</sequence>
<organism evidence="2 3">
    <name type="scientific">Mangrovibacillus cuniculi</name>
    <dbReference type="NCBI Taxonomy" id="2593652"/>
    <lineage>
        <taxon>Bacteria</taxon>
        <taxon>Bacillati</taxon>
        <taxon>Bacillota</taxon>
        <taxon>Bacilli</taxon>
        <taxon>Bacillales</taxon>
        <taxon>Bacillaceae</taxon>
        <taxon>Mangrovibacillus</taxon>
    </lineage>
</organism>
<dbReference type="InterPro" id="IPR001375">
    <property type="entry name" value="Peptidase_S9_cat"/>
</dbReference>
<evidence type="ECO:0000313" key="3">
    <source>
        <dbReference type="Proteomes" id="UP000593626"/>
    </source>
</evidence>
<dbReference type="InterPro" id="IPR050261">
    <property type="entry name" value="FrsA_esterase"/>
</dbReference>
<dbReference type="GO" id="GO:0006508">
    <property type="term" value="P:proteolysis"/>
    <property type="evidence" value="ECO:0007669"/>
    <property type="project" value="InterPro"/>
</dbReference>
<dbReference type="InterPro" id="IPR029058">
    <property type="entry name" value="AB_hydrolase_fold"/>
</dbReference>
<gene>
    <name evidence="2" type="ORF">G8O30_10130</name>
</gene>
<evidence type="ECO:0000313" key="2">
    <source>
        <dbReference type="EMBL" id="QPC48428.1"/>
    </source>
</evidence>
<dbReference type="Proteomes" id="UP000593626">
    <property type="component" value="Chromosome"/>
</dbReference>
<dbReference type="KEGG" id="mcui:G8O30_10130"/>
<dbReference type="AlphaFoldDB" id="A0A7S8HGZ7"/>
<accession>A0A7S8HGZ7</accession>
<dbReference type="PANTHER" id="PTHR22946">
    <property type="entry name" value="DIENELACTONE HYDROLASE DOMAIN-CONTAINING PROTEIN-RELATED"/>
    <property type="match status" value="1"/>
</dbReference>
<dbReference type="Gene3D" id="3.40.50.1820">
    <property type="entry name" value="alpha/beta hydrolase"/>
    <property type="match status" value="1"/>
</dbReference>
<dbReference type="EMBL" id="CP049742">
    <property type="protein sequence ID" value="QPC48428.1"/>
    <property type="molecule type" value="Genomic_DNA"/>
</dbReference>
<keyword evidence="3" id="KW-1185">Reference proteome</keyword>
<dbReference type="GO" id="GO:0008236">
    <property type="term" value="F:serine-type peptidase activity"/>
    <property type="evidence" value="ECO:0007669"/>
    <property type="project" value="InterPro"/>
</dbReference>
<dbReference type="Pfam" id="PF00326">
    <property type="entry name" value="Peptidase_S9"/>
    <property type="match status" value="1"/>
</dbReference>
<evidence type="ECO:0000259" key="1">
    <source>
        <dbReference type="Pfam" id="PF00326"/>
    </source>
</evidence>
<protein>
    <submittedName>
        <fullName evidence="2">S9 family peptidase</fullName>
    </submittedName>
</protein>